<reference evidence="2" key="1">
    <citation type="journal article" date="2019" name="Int. J. Syst. Evol. Microbiol.">
        <title>The Global Catalogue of Microorganisms (GCM) 10K type strain sequencing project: providing services to taxonomists for standard genome sequencing and annotation.</title>
        <authorList>
            <consortium name="The Broad Institute Genomics Platform"/>
            <consortium name="The Broad Institute Genome Sequencing Center for Infectious Disease"/>
            <person name="Wu L."/>
            <person name="Ma J."/>
        </authorList>
    </citation>
    <scope>NUCLEOTIDE SEQUENCE [LARGE SCALE GENOMIC DNA]</scope>
    <source>
        <strain evidence="2">KCTC 42739</strain>
    </source>
</reference>
<evidence type="ECO:0000313" key="2">
    <source>
        <dbReference type="Proteomes" id="UP001595713"/>
    </source>
</evidence>
<sequence length="267" mass="28191">MTVAGTVDFIVPEFAGAAPLGYVRDMPFFANDTAWAAHSPQTARYADQVAYNGLSDLYYNGRGLTEVIGDAAAGRKSDHFLGCFNSYQRTTYTADQLAAAGTPNEYTVMWVGLAPFTGGTVVTSIGSKEAQVGNGRRVLVESSSSFNAFTKLYYDGGVVTGGPGGPAPGTWRDTQELCIGVAVDIAGASILLAFAGQVYSSRLNFPAGSVPVIGGPQMAFGYSNVNTPILTRSRLEILDTKARSVEEMTAMYFDQLRPEAAADGSNV</sequence>
<dbReference type="Proteomes" id="UP001595713">
    <property type="component" value="Unassembled WGS sequence"/>
</dbReference>
<dbReference type="EMBL" id="JBHRXP010000002">
    <property type="protein sequence ID" value="MFC3579527.1"/>
    <property type="molecule type" value="Genomic_DNA"/>
</dbReference>
<comment type="caution">
    <text evidence="1">The sequence shown here is derived from an EMBL/GenBank/DDBJ whole genome shotgun (WGS) entry which is preliminary data.</text>
</comment>
<name>A0ABV7SRG0_9SPHN</name>
<dbReference type="RefSeq" id="WP_261295509.1">
    <property type="nucleotide sequence ID" value="NZ_JANQBK010000017.1"/>
</dbReference>
<organism evidence="1 2">
    <name type="scientific">Sphingomonas hylomeconis</name>
    <dbReference type="NCBI Taxonomy" id="1395958"/>
    <lineage>
        <taxon>Bacteria</taxon>
        <taxon>Pseudomonadati</taxon>
        <taxon>Pseudomonadota</taxon>
        <taxon>Alphaproteobacteria</taxon>
        <taxon>Sphingomonadales</taxon>
        <taxon>Sphingomonadaceae</taxon>
        <taxon>Sphingomonas</taxon>
    </lineage>
</organism>
<gene>
    <name evidence="1" type="ORF">ACFONA_05055</name>
</gene>
<evidence type="ECO:0000313" key="1">
    <source>
        <dbReference type="EMBL" id="MFC3579527.1"/>
    </source>
</evidence>
<protein>
    <submittedName>
        <fullName evidence="1">Uncharacterized protein</fullName>
    </submittedName>
</protein>
<proteinExistence type="predicted"/>
<accession>A0ABV7SRG0</accession>
<keyword evidence="2" id="KW-1185">Reference proteome</keyword>